<organism evidence="2 3">
    <name type="scientific">Caenorhabditis angaria</name>
    <dbReference type="NCBI Taxonomy" id="860376"/>
    <lineage>
        <taxon>Eukaryota</taxon>
        <taxon>Metazoa</taxon>
        <taxon>Ecdysozoa</taxon>
        <taxon>Nematoda</taxon>
        <taxon>Chromadorea</taxon>
        <taxon>Rhabditida</taxon>
        <taxon>Rhabditina</taxon>
        <taxon>Rhabditomorpha</taxon>
        <taxon>Rhabditoidea</taxon>
        <taxon>Rhabditidae</taxon>
        <taxon>Peloderinae</taxon>
        <taxon>Caenorhabditis</taxon>
    </lineage>
</organism>
<evidence type="ECO:0000313" key="3">
    <source>
        <dbReference type="Proteomes" id="UP001152747"/>
    </source>
</evidence>
<keyword evidence="1" id="KW-0472">Membrane</keyword>
<dbReference type="EMBL" id="CANHGI010000002">
    <property type="protein sequence ID" value="CAI5441041.1"/>
    <property type="molecule type" value="Genomic_DNA"/>
</dbReference>
<evidence type="ECO:0000256" key="1">
    <source>
        <dbReference type="SAM" id="Phobius"/>
    </source>
</evidence>
<sequence length="88" mass="9685">MALTSRNAGQKIFAQLLITVIFYSLICIIFEAVEVLDEILDNASVVLLISILNIINYLPEISLPLMLMVSALKFSKNLVSTAPSTSNR</sequence>
<dbReference type="Proteomes" id="UP001152747">
    <property type="component" value="Unassembled WGS sequence"/>
</dbReference>
<protein>
    <submittedName>
        <fullName evidence="2">Uncharacterized protein</fullName>
    </submittedName>
</protein>
<gene>
    <name evidence="2" type="ORF">CAMP_LOCUS3678</name>
</gene>
<keyword evidence="1" id="KW-0812">Transmembrane</keyword>
<dbReference type="AlphaFoldDB" id="A0A9P1MYQ1"/>
<evidence type="ECO:0000313" key="2">
    <source>
        <dbReference type="EMBL" id="CAI5441041.1"/>
    </source>
</evidence>
<comment type="caution">
    <text evidence="2">The sequence shown here is derived from an EMBL/GenBank/DDBJ whole genome shotgun (WGS) entry which is preliminary data.</text>
</comment>
<keyword evidence="1" id="KW-1133">Transmembrane helix</keyword>
<feature type="transmembrane region" description="Helical" evidence="1">
    <location>
        <begin position="12"/>
        <end position="33"/>
    </location>
</feature>
<keyword evidence="3" id="KW-1185">Reference proteome</keyword>
<accession>A0A9P1MYQ1</accession>
<reference evidence="2" key="1">
    <citation type="submission" date="2022-11" db="EMBL/GenBank/DDBJ databases">
        <authorList>
            <person name="Kikuchi T."/>
        </authorList>
    </citation>
    <scope>NUCLEOTIDE SEQUENCE</scope>
    <source>
        <strain evidence="2">PS1010</strain>
    </source>
</reference>
<proteinExistence type="predicted"/>
<feature type="transmembrane region" description="Helical" evidence="1">
    <location>
        <begin position="39"/>
        <end position="58"/>
    </location>
</feature>
<name>A0A9P1MYQ1_9PELO</name>